<dbReference type="AlphaFoldDB" id="A0A8X6NTC3"/>
<organism evidence="2 3">
    <name type="scientific">Nephila pilipes</name>
    <name type="common">Giant wood spider</name>
    <name type="synonym">Nephila maculata</name>
    <dbReference type="NCBI Taxonomy" id="299642"/>
    <lineage>
        <taxon>Eukaryota</taxon>
        <taxon>Metazoa</taxon>
        <taxon>Ecdysozoa</taxon>
        <taxon>Arthropoda</taxon>
        <taxon>Chelicerata</taxon>
        <taxon>Arachnida</taxon>
        <taxon>Araneae</taxon>
        <taxon>Araneomorphae</taxon>
        <taxon>Entelegynae</taxon>
        <taxon>Araneoidea</taxon>
        <taxon>Nephilidae</taxon>
        <taxon>Nephila</taxon>
    </lineage>
</organism>
<accession>A0A8X6NTC3</accession>
<evidence type="ECO:0000313" key="3">
    <source>
        <dbReference type="Proteomes" id="UP000887013"/>
    </source>
</evidence>
<dbReference type="EMBL" id="BMAW01108376">
    <property type="protein sequence ID" value="GFT33657.1"/>
    <property type="molecule type" value="Genomic_DNA"/>
</dbReference>
<dbReference type="InterPro" id="IPR016184">
    <property type="entry name" value="Capsid/spike_ssDNA_virus"/>
</dbReference>
<protein>
    <recommendedName>
        <fullName evidence="4">Capsid protein</fullName>
    </recommendedName>
</protein>
<dbReference type="SUPFAM" id="SSF88645">
    <property type="entry name" value="ssDNA viruses"/>
    <property type="match status" value="2"/>
</dbReference>
<gene>
    <name evidence="2" type="primary">AVEN_138250_1</name>
    <name evidence="2" type="ORF">NPIL_36911</name>
</gene>
<comment type="caution">
    <text evidence="2">The sequence shown here is derived from an EMBL/GenBank/DDBJ whole genome shotgun (WGS) entry which is preliminary data.</text>
</comment>
<name>A0A8X6NTC3_NEPPI</name>
<dbReference type="GO" id="GO:0005198">
    <property type="term" value="F:structural molecule activity"/>
    <property type="evidence" value="ECO:0007669"/>
    <property type="project" value="InterPro"/>
</dbReference>
<evidence type="ECO:0000256" key="1">
    <source>
        <dbReference type="SAM" id="MobiDB-lite"/>
    </source>
</evidence>
<evidence type="ECO:0000313" key="2">
    <source>
        <dbReference type="EMBL" id="GFT33657.1"/>
    </source>
</evidence>
<sequence>MSVAPKRKSTGKGSAAKRHGTVLLGAGDPIEGQGNTSSISIPRPLNARITCIRHFRKMHRFSTYGLAYNIIDFKKSCGVTDKGEDQYIMSTPLAFIPWDWDFFYLNYSEWRLLPPGARCKQVKCEIYSENYEIESPAKSVVYNENKLIRTGLGLLQNIPSLNVSYTEFETNNPMKPTILSVATIDDVKEMAKKMYGSDDSSDLIIPYSQFGSPIQCINYLGVSYSPSHGSEWPCLQSYVTELRANDCQGKKILDVTYEPSCGLLTFAQRNFYSGNPLGVADHNTGIAITAGSVSKGHETTVSVKTEEGTSEAKNTTGSVSIKGHETTISVKTEEGTSEAKNTTGSVSIKGHETTVSVKSKEGTTEKGTSEAKNTTGSVSIKRHETTVSVKTEEGTSEAKSTTDPSNFNYIKQIEKCQFLTRGLNDQFEIKSQPSLHIGIQPVPYKSTRNRISGNVPNWSVARADFRVRAEMIVEANH</sequence>
<dbReference type="InterPro" id="IPR003433">
    <property type="entry name" value="Capsid_VP4_densovirus"/>
</dbReference>
<feature type="compositionally biased region" description="Basic and acidic residues" evidence="1">
    <location>
        <begin position="358"/>
        <end position="369"/>
    </location>
</feature>
<keyword evidence="3" id="KW-1185">Reference proteome</keyword>
<dbReference type="Proteomes" id="UP000887013">
    <property type="component" value="Unassembled WGS sequence"/>
</dbReference>
<dbReference type="Pfam" id="PF02336">
    <property type="entry name" value="Denso_VP4"/>
    <property type="match status" value="2"/>
</dbReference>
<reference evidence="2" key="1">
    <citation type="submission" date="2020-08" db="EMBL/GenBank/DDBJ databases">
        <title>Multicomponent nature underlies the extraordinary mechanical properties of spider dragline silk.</title>
        <authorList>
            <person name="Kono N."/>
            <person name="Nakamura H."/>
            <person name="Mori M."/>
            <person name="Yoshida Y."/>
            <person name="Ohtoshi R."/>
            <person name="Malay A.D."/>
            <person name="Moran D.A.P."/>
            <person name="Tomita M."/>
            <person name="Numata K."/>
            <person name="Arakawa K."/>
        </authorList>
    </citation>
    <scope>NUCLEOTIDE SEQUENCE</scope>
</reference>
<evidence type="ECO:0008006" key="4">
    <source>
        <dbReference type="Google" id="ProtNLM"/>
    </source>
</evidence>
<feature type="region of interest" description="Disordered" evidence="1">
    <location>
        <begin position="330"/>
        <end position="377"/>
    </location>
</feature>
<proteinExistence type="predicted"/>
<feature type="region of interest" description="Disordered" evidence="1">
    <location>
        <begin position="297"/>
        <end position="318"/>
    </location>
</feature>
<dbReference type="OrthoDB" id="6613750at2759"/>